<dbReference type="OrthoDB" id="9788420at2"/>
<evidence type="ECO:0000313" key="5">
    <source>
        <dbReference type="Proteomes" id="UP000231701"/>
    </source>
</evidence>
<dbReference type="InterPro" id="IPR052336">
    <property type="entry name" value="MlaD_Phospholipid_Transporter"/>
</dbReference>
<feature type="region of interest" description="Disordered" evidence="1">
    <location>
        <begin position="312"/>
        <end position="332"/>
    </location>
</feature>
<dbReference type="AlphaFoldDB" id="A0A2K8KVC8"/>
<keyword evidence="2" id="KW-0472">Membrane</keyword>
<dbReference type="PANTHER" id="PTHR33371:SF4">
    <property type="entry name" value="INTERMEMBRANE PHOSPHOLIPID TRANSPORT SYSTEM BINDING PROTEIN MLAD"/>
    <property type="match status" value="1"/>
</dbReference>
<dbReference type="KEGG" id="maes:Ga0123461_0285"/>
<feature type="domain" description="Mce/MlaD" evidence="3">
    <location>
        <begin position="48"/>
        <end position="118"/>
    </location>
</feature>
<evidence type="ECO:0000313" key="4">
    <source>
        <dbReference type="EMBL" id="ATX78737.1"/>
    </source>
</evidence>
<proteinExistence type="predicted"/>
<dbReference type="PANTHER" id="PTHR33371">
    <property type="entry name" value="INTERMEMBRANE PHOSPHOLIPID TRANSPORT SYSTEM BINDING PROTEIN MLAD-RELATED"/>
    <property type="match status" value="1"/>
</dbReference>
<keyword evidence="2" id="KW-0812">Transmembrane</keyword>
<evidence type="ECO:0000256" key="1">
    <source>
        <dbReference type="SAM" id="MobiDB-lite"/>
    </source>
</evidence>
<feature type="transmembrane region" description="Helical" evidence="2">
    <location>
        <begin position="12"/>
        <end position="32"/>
    </location>
</feature>
<name>A0A2K8KVC8_MARES</name>
<evidence type="ECO:0000259" key="3">
    <source>
        <dbReference type="Pfam" id="PF02470"/>
    </source>
</evidence>
<keyword evidence="5" id="KW-1185">Reference proteome</keyword>
<gene>
    <name evidence="4" type="ORF">Ga0123461_0285</name>
</gene>
<reference evidence="4 5" key="1">
    <citation type="submission" date="2016-12" db="EMBL/GenBank/DDBJ databases">
        <title>Isolation and genomic insights into novel planktonic Zetaproteobacteria from stratified waters of the Chesapeake Bay.</title>
        <authorList>
            <person name="McAllister S.M."/>
            <person name="Kato S."/>
            <person name="Chan C.S."/>
            <person name="Chiu B.K."/>
            <person name="Field E.K."/>
        </authorList>
    </citation>
    <scope>NUCLEOTIDE SEQUENCE [LARGE SCALE GENOMIC DNA]</scope>
    <source>
        <strain evidence="4 5">CP-5</strain>
    </source>
</reference>
<dbReference type="InterPro" id="IPR003399">
    <property type="entry name" value="Mce/MlaD"/>
</dbReference>
<evidence type="ECO:0000256" key="2">
    <source>
        <dbReference type="SAM" id="Phobius"/>
    </source>
</evidence>
<dbReference type="EMBL" id="CP018799">
    <property type="protein sequence ID" value="ATX78737.1"/>
    <property type="molecule type" value="Genomic_DNA"/>
</dbReference>
<dbReference type="Proteomes" id="UP000231701">
    <property type="component" value="Chromosome"/>
</dbReference>
<protein>
    <submittedName>
        <fullName evidence="4">ABC-type transporter Mla maintaining outer membrane lipid asymmetry, component MlaD</fullName>
    </submittedName>
</protein>
<sequence length="332" mass="36250">MSEFVANISRQVGWFVILGIGAIVFILLMVSLRTDLFADKFYLAFSPPSASSFYVGQPVKYQGFTVGRIDNMDLQSDGRVRITLRLLERYHPMLHEGAIVHLTREGLIGEQTLEITAGDIKKPAIPAGQMIDYETAATVEQLLQDIKPAVDNANKLLSEMAALALWLNDPNSDVRQVTARLNAVTQDLDRENIGKLVANLADALENLRSLTQDLKEQGVAKQLATALEATSSILTDLRPLSEQIAKEGPGSLKRINSLIEHVDRLSKSLDTVASDLSELTPELPGLARESRQAIGEMQEILKSVRGSWLVGGSTSGKARDETVAPPALELQP</sequence>
<keyword evidence="2" id="KW-1133">Transmembrane helix</keyword>
<organism evidence="4 5">
    <name type="scientific">Mariprofundus aestuarium</name>
    <dbReference type="NCBI Taxonomy" id="1921086"/>
    <lineage>
        <taxon>Bacteria</taxon>
        <taxon>Pseudomonadati</taxon>
        <taxon>Pseudomonadota</taxon>
        <taxon>Candidatius Mariprofundia</taxon>
        <taxon>Mariprofundales</taxon>
        <taxon>Mariprofundaceae</taxon>
        <taxon>Mariprofundus</taxon>
    </lineage>
</organism>
<dbReference type="Pfam" id="PF02470">
    <property type="entry name" value="MlaD"/>
    <property type="match status" value="1"/>
</dbReference>
<dbReference type="RefSeq" id="WP_100276714.1">
    <property type="nucleotide sequence ID" value="NZ_CP018799.1"/>
</dbReference>
<accession>A0A2K8KVC8</accession>